<feature type="active site" description="Proton acceptor" evidence="7">
    <location>
        <position position="118"/>
    </location>
</feature>
<feature type="region of interest" description="Disordered" evidence="10">
    <location>
        <begin position="20"/>
        <end position="65"/>
    </location>
</feature>
<feature type="domain" description="Peptidase S11 D-alanyl-D-alanine carboxypeptidase A N-terminal" evidence="13">
    <location>
        <begin position="79"/>
        <end position="306"/>
    </location>
</feature>
<dbReference type="PANTHER" id="PTHR21581">
    <property type="entry name" value="D-ALANYL-D-ALANINE CARBOXYPEPTIDASE"/>
    <property type="match status" value="1"/>
</dbReference>
<dbReference type="EMBL" id="CM001466">
    <property type="protein sequence ID" value="EHY90227.1"/>
    <property type="molecule type" value="Genomic_DNA"/>
</dbReference>
<organism evidence="14 15">
    <name type="scientific">Saccharomonospora azurea NA-128</name>
    <dbReference type="NCBI Taxonomy" id="882081"/>
    <lineage>
        <taxon>Bacteria</taxon>
        <taxon>Bacillati</taxon>
        <taxon>Actinomycetota</taxon>
        <taxon>Actinomycetes</taxon>
        <taxon>Pseudonocardiales</taxon>
        <taxon>Pseudonocardiaceae</taxon>
        <taxon>Saccharomonospora</taxon>
    </lineage>
</organism>
<evidence type="ECO:0000313" key="14">
    <source>
        <dbReference type="EMBL" id="EHY90227.1"/>
    </source>
</evidence>
<keyword evidence="14" id="KW-0645">Protease</keyword>
<evidence type="ECO:0000256" key="5">
    <source>
        <dbReference type="ARBA" id="ARBA00022984"/>
    </source>
</evidence>
<dbReference type="InterPro" id="IPR012338">
    <property type="entry name" value="Beta-lactam/transpept-like"/>
</dbReference>
<dbReference type="InterPro" id="IPR018044">
    <property type="entry name" value="Peptidase_S11"/>
</dbReference>
<dbReference type="RefSeq" id="WP_005443494.1">
    <property type="nucleotide sequence ID" value="NZ_CM001466.1"/>
</dbReference>
<evidence type="ECO:0000256" key="6">
    <source>
        <dbReference type="ARBA" id="ARBA00023316"/>
    </source>
</evidence>
<reference evidence="14 15" key="1">
    <citation type="journal article" date="2012" name="Stand. Genomic Sci.">
        <title>Genome sequence of the soil bacterium Saccharomonospora azurea type strain (NA-128(T)).</title>
        <authorList>
            <person name="Klenk H.P."/>
            <person name="Held B."/>
            <person name="Lucas S."/>
            <person name="Lapidus A."/>
            <person name="Copeland A."/>
            <person name="Hammon N."/>
            <person name="Pitluck S."/>
            <person name="Goodwin L.A."/>
            <person name="Han C."/>
            <person name="Tapia R."/>
            <person name="Brambilla E.M."/>
            <person name="Potter G."/>
            <person name="Land M."/>
            <person name="Ivanova N."/>
            <person name="Rohde M."/>
            <person name="Goker M."/>
            <person name="Detter J.C."/>
            <person name="Kyrpides N.C."/>
            <person name="Woyke T."/>
        </authorList>
    </citation>
    <scope>NUCLEOTIDE SEQUENCE [LARGE SCALE GENOMIC DNA]</scope>
    <source>
        <strain evidence="14 15">NA-128</strain>
    </source>
</reference>
<keyword evidence="11" id="KW-1133">Transmembrane helix</keyword>
<dbReference type="PANTHER" id="PTHR21581:SF33">
    <property type="entry name" value="D-ALANYL-D-ALANINE CARBOXYPEPTIDASE DACB"/>
    <property type="match status" value="1"/>
</dbReference>
<keyword evidence="15" id="KW-1185">Reference proteome</keyword>
<evidence type="ECO:0000256" key="8">
    <source>
        <dbReference type="PIRSR" id="PIRSR618044-2"/>
    </source>
</evidence>
<feature type="active site" evidence="7">
    <location>
        <position position="170"/>
    </location>
</feature>
<feature type="active site" description="Acyl-ester intermediate" evidence="7">
    <location>
        <position position="115"/>
    </location>
</feature>
<keyword evidence="3" id="KW-0378">Hydrolase</keyword>
<dbReference type="SUPFAM" id="SSF56601">
    <property type="entry name" value="beta-lactamase/transpeptidase-like"/>
    <property type="match status" value="1"/>
</dbReference>
<evidence type="ECO:0000259" key="13">
    <source>
        <dbReference type="Pfam" id="PF00768"/>
    </source>
</evidence>
<name>H8G5R5_9PSEU</name>
<evidence type="ECO:0000256" key="4">
    <source>
        <dbReference type="ARBA" id="ARBA00022960"/>
    </source>
</evidence>
<proteinExistence type="inferred from homology"/>
<keyword evidence="11" id="KW-0472">Membrane</keyword>
<feature type="chain" id="PRO_5003611885" evidence="12">
    <location>
        <begin position="24"/>
        <end position="400"/>
    </location>
</feature>
<keyword evidence="14" id="KW-0121">Carboxypeptidase</keyword>
<feature type="transmembrane region" description="Helical" evidence="11">
    <location>
        <begin position="371"/>
        <end position="390"/>
    </location>
</feature>
<dbReference type="InterPro" id="IPR001967">
    <property type="entry name" value="Peptidase_S11_N"/>
</dbReference>
<feature type="binding site" evidence="8">
    <location>
        <position position="276"/>
    </location>
    <ligand>
        <name>substrate</name>
    </ligand>
</feature>
<feature type="signal peptide" evidence="12">
    <location>
        <begin position="1"/>
        <end position="23"/>
    </location>
</feature>
<gene>
    <name evidence="14" type="ORF">SacazDRAFT_03350</name>
</gene>
<evidence type="ECO:0000256" key="2">
    <source>
        <dbReference type="ARBA" id="ARBA00022729"/>
    </source>
</evidence>
<keyword evidence="11" id="KW-0812">Transmembrane</keyword>
<evidence type="ECO:0000256" key="1">
    <source>
        <dbReference type="ARBA" id="ARBA00007164"/>
    </source>
</evidence>
<dbReference type="GO" id="GO:0009252">
    <property type="term" value="P:peptidoglycan biosynthetic process"/>
    <property type="evidence" value="ECO:0007669"/>
    <property type="project" value="UniProtKB-KW"/>
</dbReference>
<evidence type="ECO:0000256" key="12">
    <source>
        <dbReference type="SAM" id="SignalP"/>
    </source>
</evidence>
<evidence type="ECO:0000256" key="9">
    <source>
        <dbReference type="RuleBase" id="RU004016"/>
    </source>
</evidence>
<evidence type="ECO:0000256" key="10">
    <source>
        <dbReference type="SAM" id="MobiDB-lite"/>
    </source>
</evidence>
<sequence length="400" mass="41703">MLVTAALVMLTAFVGTPPSEAFAAQPSSSCPNRTLPPPPVDTSEEPPPGEESPTPLPVPERPAGGERMAECGVVVPANSPQPPQDVTAAAWLVQDLDTGDVLAAKDPHGRHRPASLIKTLLALVVLEELRSDHTVVATKADSEQECTCVGIVKGGEYRVDDLVDALLMRSGNDVAHALATALGGVDVAVDKMNALAEWLGASDTHAATPSGLDGPGMMTSAYDMSLVFRHAMQQDDYVEAVGTKETRFPGGPGEPDFPIYNDNPLWGTYEGFLGGKTGFTDDSRHTYAGAAERDGRRLAVVLLRAEQEPVRVAEQAAALLDYGFTLASSGSASVGTVTSAAIQAPGDDAQEDDLAAAGVPTPTADDPFGTTGWIVTLAVTLLVIAGLLVGHRKGVLRRPD</sequence>
<keyword evidence="4" id="KW-0133">Cell shape</keyword>
<keyword evidence="2 12" id="KW-0732">Signal</keyword>
<dbReference type="GO" id="GO:0008360">
    <property type="term" value="P:regulation of cell shape"/>
    <property type="evidence" value="ECO:0007669"/>
    <property type="project" value="UniProtKB-KW"/>
</dbReference>
<comment type="similarity">
    <text evidence="1 9">Belongs to the peptidase S11 family.</text>
</comment>
<keyword evidence="6" id="KW-0961">Cell wall biogenesis/degradation</keyword>
<dbReference type="Proteomes" id="UP000004705">
    <property type="component" value="Chromosome"/>
</dbReference>
<dbReference type="HOGENOM" id="CLU_027070_3_0_11"/>
<dbReference type="AlphaFoldDB" id="H8G5R5"/>
<evidence type="ECO:0000256" key="7">
    <source>
        <dbReference type="PIRSR" id="PIRSR618044-1"/>
    </source>
</evidence>
<accession>H8G5R5</accession>
<dbReference type="Pfam" id="PF00768">
    <property type="entry name" value="Peptidase_S11"/>
    <property type="match status" value="1"/>
</dbReference>
<evidence type="ECO:0000256" key="3">
    <source>
        <dbReference type="ARBA" id="ARBA00022801"/>
    </source>
</evidence>
<dbReference type="PRINTS" id="PR00725">
    <property type="entry name" value="DADACBPTASE1"/>
</dbReference>
<evidence type="ECO:0000313" key="15">
    <source>
        <dbReference type="Proteomes" id="UP000004705"/>
    </source>
</evidence>
<protein>
    <submittedName>
        <fullName evidence="14">D-alanyl-D-alanine carboxypeptidase</fullName>
    </submittedName>
</protein>
<keyword evidence="5" id="KW-0573">Peptidoglycan synthesis</keyword>
<dbReference type="GO" id="GO:0071555">
    <property type="term" value="P:cell wall organization"/>
    <property type="evidence" value="ECO:0007669"/>
    <property type="project" value="UniProtKB-KW"/>
</dbReference>
<dbReference type="GO" id="GO:0009002">
    <property type="term" value="F:serine-type D-Ala-D-Ala carboxypeptidase activity"/>
    <property type="evidence" value="ECO:0007669"/>
    <property type="project" value="InterPro"/>
</dbReference>
<dbReference type="GO" id="GO:0006508">
    <property type="term" value="P:proteolysis"/>
    <property type="evidence" value="ECO:0007669"/>
    <property type="project" value="InterPro"/>
</dbReference>
<feature type="compositionally biased region" description="Pro residues" evidence="10">
    <location>
        <begin position="49"/>
        <end position="60"/>
    </location>
</feature>
<dbReference type="OrthoDB" id="3663940at2"/>
<evidence type="ECO:0000256" key="11">
    <source>
        <dbReference type="SAM" id="Phobius"/>
    </source>
</evidence>
<dbReference type="Gene3D" id="3.40.710.10">
    <property type="entry name" value="DD-peptidase/beta-lactamase superfamily"/>
    <property type="match status" value="1"/>
</dbReference>